<feature type="compositionally biased region" description="Pro residues" evidence="7">
    <location>
        <begin position="215"/>
        <end position="224"/>
    </location>
</feature>
<feature type="compositionally biased region" description="Basic and acidic residues" evidence="7">
    <location>
        <begin position="620"/>
        <end position="649"/>
    </location>
</feature>
<feature type="compositionally biased region" description="Low complexity" evidence="7">
    <location>
        <begin position="296"/>
        <end position="318"/>
    </location>
</feature>
<name>A0AAJ7CAW1_CEPCN</name>
<protein>
    <recommendedName>
        <fullName evidence="6">RNA methyltransferase</fullName>
        <ecNumber evidence="6">2.1.1.-</ecNumber>
    </recommendedName>
</protein>
<dbReference type="GO" id="GO:0032259">
    <property type="term" value="P:methylation"/>
    <property type="evidence" value="ECO:0007669"/>
    <property type="project" value="UniProtKB-KW"/>
</dbReference>
<dbReference type="KEGG" id="ccin:107272543"/>
<dbReference type="CDD" id="cd02440">
    <property type="entry name" value="AdoMet_MTases"/>
    <property type="match status" value="1"/>
</dbReference>
<dbReference type="InterPro" id="IPR024160">
    <property type="entry name" value="BIN3_SAM-bd_dom"/>
</dbReference>
<dbReference type="InterPro" id="IPR039772">
    <property type="entry name" value="Bin3-like"/>
</dbReference>
<evidence type="ECO:0000256" key="4">
    <source>
        <dbReference type="ARBA" id="ARBA00022691"/>
    </source>
</evidence>
<reference evidence="10" key="1">
    <citation type="submission" date="2025-08" db="UniProtKB">
        <authorList>
            <consortium name="RefSeq"/>
        </authorList>
    </citation>
    <scope>IDENTIFICATION</scope>
</reference>
<dbReference type="Gene3D" id="3.40.50.150">
    <property type="entry name" value="Vaccinia Virus protein VP39"/>
    <property type="match status" value="1"/>
</dbReference>
<evidence type="ECO:0000256" key="6">
    <source>
        <dbReference type="RuleBase" id="RU367087"/>
    </source>
</evidence>
<feature type="compositionally biased region" description="Basic and acidic residues" evidence="7">
    <location>
        <begin position="765"/>
        <end position="774"/>
    </location>
</feature>
<evidence type="ECO:0000256" key="2">
    <source>
        <dbReference type="ARBA" id="ARBA00022603"/>
    </source>
</evidence>
<dbReference type="AlphaFoldDB" id="A0AAJ7CAW1"/>
<dbReference type="PANTHER" id="PTHR12315">
    <property type="entry name" value="BICOID-INTERACTING PROTEIN RELATED"/>
    <property type="match status" value="1"/>
</dbReference>
<dbReference type="SUPFAM" id="SSF81995">
    <property type="entry name" value="beta-sandwich domain of Sec23/24"/>
    <property type="match status" value="1"/>
</dbReference>
<dbReference type="InterPro" id="IPR010675">
    <property type="entry name" value="Bin3_C"/>
</dbReference>
<dbReference type="PANTHER" id="PTHR12315:SF0">
    <property type="entry name" value="7SK SNRNA METHYLPHOSPHATE CAPPING ENZYME"/>
    <property type="match status" value="1"/>
</dbReference>
<feature type="region of interest" description="Disordered" evidence="7">
    <location>
        <begin position="144"/>
        <end position="327"/>
    </location>
</feature>
<dbReference type="EC" id="2.1.1.-" evidence="6"/>
<dbReference type="InterPro" id="IPR041698">
    <property type="entry name" value="Methyltransf_25"/>
</dbReference>
<keyword evidence="3 6" id="KW-0808">Transferase</keyword>
<dbReference type="GO" id="GO:0017069">
    <property type="term" value="F:snRNA binding"/>
    <property type="evidence" value="ECO:0007669"/>
    <property type="project" value="TreeGrafter"/>
</dbReference>
<feature type="region of interest" description="Disordered" evidence="7">
    <location>
        <begin position="1"/>
        <end position="43"/>
    </location>
</feature>
<evidence type="ECO:0000313" key="10">
    <source>
        <dbReference type="RefSeq" id="XP_015605284.1"/>
    </source>
</evidence>
<comment type="similarity">
    <text evidence="1 6">Belongs to the methyltransferase superfamily.</text>
</comment>
<dbReference type="InterPro" id="IPR029063">
    <property type="entry name" value="SAM-dependent_MTases_sf"/>
</dbReference>
<feature type="compositionally biased region" description="Basic and acidic residues" evidence="7">
    <location>
        <begin position="195"/>
        <end position="208"/>
    </location>
</feature>
<proteinExistence type="inferred from homology"/>
<evidence type="ECO:0000259" key="8">
    <source>
        <dbReference type="PROSITE" id="PS51515"/>
    </source>
</evidence>
<evidence type="ECO:0000256" key="7">
    <source>
        <dbReference type="SAM" id="MobiDB-lite"/>
    </source>
</evidence>
<evidence type="ECO:0000313" key="9">
    <source>
        <dbReference type="Proteomes" id="UP000694920"/>
    </source>
</evidence>
<feature type="compositionally biased region" description="Low complexity" evidence="7">
    <location>
        <begin position="605"/>
        <end position="619"/>
    </location>
</feature>
<feature type="compositionally biased region" description="Basic residues" evidence="7">
    <location>
        <begin position="152"/>
        <end position="164"/>
    </location>
</feature>
<feature type="compositionally biased region" description="Low complexity" evidence="7">
    <location>
        <begin position="652"/>
        <end position="661"/>
    </location>
</feature>
<feature type="domain" description="Bin3-type SAM" evidence="8">
    <location>
        <begin position="349"/>
        <end position="607"/>
    </location>
</feature>
<sequence>MSSAQVDRPTKVGQVNKKENEKSRKLFNPSYKKHKHEERHFKFGRKRLQSFTGNGKFFPPYKRRKKEGIIPPTKFLLGGNICDPLNLNSMQDEEVNRAMNAVTPKSSPLPTPKHRKEAIEVIIPPNICDPLNLSNCNDNEEYEKQLISPTKKGSKRRNRKRKRASSGSGKDDANDSTETQSKEGEPPAEVPEVAIEEKLPVDTAKPVETEIVPISSPPPPPPPVSNATPRESKQLESPQKDKNKLRLKGLEETKDKRLRKMDVKDKIVSPVIPQPGAWKPRPQHRPGQDKKKKQQDQQQQPQEQQQQQQQPQPQQQSQRLPNFRAKDARYQYGNYNRYYGYRNMHQDVDTRLTIFAQRKELFYGKDVLDIGCNIGHITLSVAREFSARSVTGIDIDRKLINIARKNIKHYVNCVRSPIGSNDDNVAGATSGHPAVPHKECDASFYPMSMPINYGPVDIPGFTKNKNHKGFPYNVTFVQGNYVLEDDALLSSEQPQFDTILCLSITKWIHLNFGDAGLKQAFKRMHAQLRPGGVLILEPQSWTSYGKKKNLTEKIYRNYQNIEFLPYKFTQYLLSSNVGFDKCEVVSIPPHPSKGFQRPIQLFTKASSSPTNSTATPSTTARHEHNDQQIRDFERREYERELFPKDDKKQGNMSEMSQLSSESLSQYEQLENVYAPSTTPCYDTPGYQNETQPLASDKLCYLDVCIEQSDKVESDGKSMNQVATKTKDKLPVENAVAEKVIINTNISRTKDLVNIVDKVSSAAEKTISDTKDSLDKNPSVDQDTDMGANKKTDVNMDIEIERNTDMGTERNTDVSKTLICEENDTKMELETSTGELLSDNT</sequence>
<evidence type="ECO:0000256" key="5">
    <source>
        <dbReference type="PROSITE-ProRule" id="PRU00848"/>
    </source>
</evidence>
<dbReference type="SUPFAM" id="SSF53335">
    <property type="entry name" value="S-adenosyl-L-methionine-dependent methyltransferases"/>
    <property type="match status" value="1"/>
</dbReference>
<dbReference type="GO" id="GO:0008171">
    <property type="term" value="F:O-methyltransferase activity"/>
    <property type="evidence" value="ECO:0007669"/>
    <property type="project" value="UniProtKB-UniRule"/>
</dbReference>
<dbReference type="Pfam" id="PF13649">
    <property type="entry name" value="Methyltransf_25"/>
    <property type="match status" value="1"/>
</dbReference>
<keyword evidence="9" id="KW-1185">Reference proteome</keyword>
<gene>
    <name evidence="10" type="primary">LOC107272543</name>
</gene>
<feature type="region of interest" description="Disordered" evidence="7">
    <location>
        <begin position="604"/>
        <end position="661"/>
    </location>
</feature>
<dbReference type="Proteomes" id="UP000694920">
    <property type="component" value="Unplaced"/>
</dbReference>
<accession>A0AAJ7CAW1</accession>
<feature type="region of interest" description="Disordered" evidence="7">
    <location>
        <begin position="764"/>
        <end position="788"/>
    </location>
</feature>
<organism evidence="9 10">
    <name type="scientific">Cephus cinctus</name>
    <name type="common">Wheat stem sawfly</name>
    <dbReference type="NCBI Taxonomy" id="211228"/>
    <lineage>
        <taxon>Eukaryota</taxon>
        <taxon>Metazoa</taxon>
        <taxon>Ecdysozoa</taxon>
        <taxon>Arthropoda</taxon>
        <taxon>Hexapoda</taxon>
        <taxon>Insecta</taxon>
        <taxon>Pterygota</taxon>
        <taxon>Neoptera</taxon>
        <taxon>Endopterygota</taxon>
        <taxon>Hymenoptera</taxon>
        <taxon>Cephoidea</taxon>
        <taxon>Cephidae</taxon>
        <taxon>Cephus</taxon>
    </lineage>
</organism>
<dbReference type="GeneID" id="107272543"/>
<dbReference type="GO" id="GO:0008173">
    <property type="term" value="F:RNA methyltransferase activity"/>
    <property type="evidence" value="ECO:0007669"/>
    <property type="project" value="UniProtKB-UniRule"/>
</dbReference>
<dbReference type="GO" id="GO:0040031">
    <property type="term" value="P:snRNA modification"/>
    <property type="evidence" value="ECO:0007669"/>
    <property type="project" value="TreeGrafter"/>
</dbReference>
<dbReference type="PROSITE" id="PS51515">
    <property type="entry name" value="BIN3_SAM"/>
    <property type="match status" value="1"/>
</dbReference>
<keyword evidence="4 5" id="KW-0949">S-adenosyl-L-methionine</keyword>
<dbReference type="Pfam" id="PF06859">
    <property type="entry name" value="Bin3"/>
    <property type="match status" value="1"/>
</dbReference>
<feature type="compositionally biased region" description="Basic and acidic residues" evidence="7">
    <location>
        <begin position="230"/>
        <end position="267"/>
    </location>
</feature>
<feature type="compositionally biased region" description="Basic residues" evidence="7">
    <location>
        <begin position="31"/>
        <end position="43"/>
    </location>
</feature>
<keyword evidence="2 6" id="KW-0489">Methyltransferase</keyword>
<dbReference type="RefSeq" id="XP_015605284.1">
    <property type="nucleotide sequence ID" value="XM_015749798.2"/>
</dbReference>
<evidence type="ECO:0000256" key="1">
    <source>
        <dbReference type="ARBA" id="ARBA00008361"/>
    </source>
</evidence>
<evidence type="ECO:0000256" key="3">
    <source>
        <dbReference type="ARBA" id="ARBA00022679"/>
    </source>
</evidence>